<evidence type="ECO:0000256" key="9">
    <source>
        <dbReference type="ARBA" id="ARBA00030904"/>
    </source>
</evidence>
<comment type="caution">
    <text evidence="13">The sequence shown here is derived from an EMBL/GenBank/DDBJ whole genome shotgun (WGS) entry which is preliminary data.</text>
</comment>
<dbReference type="NCBIfam" id="TIGR00398">
    <property type="entry name" value="metG"/>
    <property type="match status" value="1"/>
</dbReference>
<evidence type="ECO:0000256" key="6">
    <source>
        <dbReference type="ARBA" id="ARBA00022840"/>
    </source>
</evidence>
<dbReference type="PANTHER" id="PTHR43326">
    <property type="entry name" value="METHIONYL-TRNA SYNTHETASE"/>
    <property type="match status" value="1"/>
</dbReference>
<feature type="domain" description="Methionyl/Leucyl tRNA synthetase" evidence="12">
    <location>
        <begin position="6"/>
        <end position="145"/>
    </location>
</feature>
<comment type="catalytic activity">
    <reaction evidence="10">
        <text>tRNA(Met) + L-methionine + ATP = L-methionyl-tRNA(Met) + AMP + diphosphate</text>
        <dbReference type="Rhea" id="RHEA:13481"/>
        <dbReference type="Rhea" id="RHEA-COMP:9667"/>
        <dbReference type="Rhea" id="RHEA-COMP:9698"/>
        <dbReference type="ChEBI" id="CHEBI:30616"/>
        <dbReference type="ChEBI" id="CHEBI:33019"/>
        <dbReference type="ChEBI" id="CHEBI:57844"/>
        <dbReference type="ChEBI" id="CHEBI:78442"/>
        <dbReference type="ChEBI" id="CHEBI:78530"/>
        <dbReference type="ChEBI" id="CHEBI:456215"/>
        <dbReference type="EC" id="6.1.1.10"/>
    </reaction>
</comment>
<feature type="domain" description="Methionyl/Leucyl tRNA synthetase" evidence="12">
    <location>
        <begin position="149"/>
        <end position="360"/>
    </location>
</feature>
<name>A0A1G1Y3J7_9BACT</name>
<evidence type="ECO:0000256" key="8">
    <source>
        <dbReference type="ARBA" id="ARBA00023146"/>
    </source>
</evidence>
<evidence type="ECO:0000259" key="12">
    <source>
        <dbReference type="Pfam" id="PF09334"/>
    </source>
</evidence>
<evidence type="ECO:0000256" key="11">
    <source>
        <dbReference type="RuleBase" id="RU363039"/>
    </source>
</evidence>
<keyword evidence="4 11" id="KW-0436">Ligase</keyword>
<organism evidence="13 14">
    <name type="scientific">Candidatus Buchananbacteria bacterium RIFCSPHIGHO2_01_FULL_47_11b</name>
    <dbReference type="NCBI Taxonomy" id="1797537"/>
    <lineage>
        <taxon>Bacteria</taxon>
        <taxon>Candidatus Buchananiibacteriota</taxon>
    </lineage>
</organism>
<evidence type="ECO:0000256" key="2">
    <source>
        <dbReference type="ARBA" id="ARBA00012838"/>
    </source>
</evidence>
<gene>
    <name evidence="13" type="ORF">A2840_01340</name>
</gene>
<sequence length="482" mass="54774">MKKKFYITTAIPYVNASPHIGFALELVQADAVARYRRGVGDTVYFLTGADENSLKNVQAAEKTGLPTSKFVDQNTKRFVELSEILNISNDAFIRTTEPRHHRGAQKLWSGCKPTDIYKKKYQGLYCVGCEQFYTEKELKDGKCPEHLTAPEVVEEENYFFKLSNYQKKLEQLIATDKYKIVPETRKNEVLSFIRMGLEDFSISRSRQRAKNWGVSVPHDKDQVMYVWFDALSNYITALDYATAGKKFKQFWPCDVHAIGKGIIRFHAVYWPAMLLSAGIPLPKTLFVHDYINSAGTKMSKSLGNVVDPFEVAKKYGTEATRYYLLRYIHPFKDSDFSFKHFEEVFTADLSNGVGNLVSRVSGLIEQNKVKIKLVKITTHHDFKAMQTKLGSLMEQFDFNGALKFIWDIFGAIDGDISKREPWVLAKQGKIKELQAILNTAANQTVAAAYLLQPFLPATAQTIIKTFSAKKITKGSPLFPRLN</sequence>
<dbReference type="GO" id="GO:0005524">
    <property type="term" value="F:ATP binding"/>
    <property type="evidence" value="ECO:0007669"/>
    <property type="project" value="UniProtKB-KW"/>
</dbReference>
<dbReference type="InterPro" id="IPR009080">
    <property type="entry name" value="tRNAsynth_Ia_anticodon-bd"/>
</dbReference>
<dbReference type="InterPro" id="IPR014729">
    <property type="entry name" value="Rossmann-like_a/b/a_fold"/>
</dbReference>
<accession>A0A1G1Y3J7</accession>
<evidence type="ECO:0000256" key="1">
    <source>
        <dbReference type="ARBA" id="ARBA00003314"/>
    </source>
</evidence>
<dbReference type="AlphaFoldDB" id="A0A1G1Y3J7"/>
<dbReference type="GO" id="GO:0004825">
    <property type="term" value="F:methionine-tRNA ligase activity"/>
    <property type="evidence" value="ECO:0007669"/>
    <property type="project" value="UniProtKB-EC"/>
</dbReference>
<dbReference type="SUPFAM" id="SSF52374">
    <property type="entry name" value="Nucleotidylyl transferase"/>
    <property type="match status" value="1"/>
</dbReference>
<dbReference type="PANTHER" id="PTHR43326:SF1">
    <property type="entry name" value="METHIONINE--TRNA LIGASE, MITOCHONDRIAL"/>
    <property type="match status" value="1"/>
</dbReference>
<comment type="similarity">
    <text evidence="11">Belongs to the class-I aminoacyl-tRNA synthetase family.</text>
</comment>
<dbReference type="Gene3D" id="2.170.220.10">
    <property type="match status" value="1"/>
</dbReference>
<evidence type="ECO:0000313" key="13">
    <source>
        <dbReference type="EMBL" id="OGY46909.1"/>
    </source>
</evidence>
<dbReference type="InterPro" id="IPR023457">
    <property type="entry name" value="Met-tRNA_synth_2"/>
</dbReference>
<dbReference type="PRINTS" id="PR01041">
    <property type="entry name" value="TRNASYNTHMET"/>
</dbReference>
<dbReference type="Proteomes" id="UP000178385">
    <property type="component" value="Unassembled WGS sequence"/>
</dbReference>
<dbReference type="Pfam" id="PF09334">
    <property type="entry name" value="tRNA-synt_1g"/>
    <property type="match status" value="2"/>
</dbReference>
<keyword evidence="8 11" id="KW-0030">Aminoacyl-tRNA synthetase</keyword>
<dbReference type="InterPro" id="IPR033911">
    <property type="entry name" value="MetRS_core"/>
</dbReference>
<dbReference type="InterPro" id="IPR014758">
    <property type="entry name" value="Met-tRNA_synth"/>
</dbReference>
<dbReference type="FunFam" id="2.170.220.10:FF:000001">
    <property type="entry name" value="methionine--tRNA ligase, mitochondrial"/>
    <property type="match status" value="1"/>
</dbReference>
<dbReference type="SUPFAM" id="SSF47323">
    <property type="entry name" value="Anticodon-binding domain of a subclass of class I aminoacyl-tRNA synthetases"/>
    <property type="match status" value="1"/>
</dbReference>
<keyword evidence="7 11" id="KW-0648">Protein biosynthesis</keyword>
<dbReference type="EC" id="6.1.1.10" evidence="2"/>
<keyword evidence="5 11" id="KW-0547">Nucleotide-binding</keyword>
<dbReference type="GO" id="GO:0006431">
    <property type="term" value="P:methionyl-tRNA aminoacylation"/>
    <property type="evidence" value="ECO:0007669"/>
    <property type="project" value="InterPro"/>
</dbReference>
<dbReference type="CDD" id="cd00814">
    <property type="entry name" value="MetRS_core"/>
    <property type="match status" value="1"/>
</dbReference>
<evidence type="ECO:0000256" key="3">
    <source>
        <dbReference type="ARBA" id="ARBA00018753"/>
    </source>
</evidence>
<proteinExistence type="inferred from homology"/>
<dbReference type="InterPro" id="IPR015413">
    <property type="entry name" value="Methionyl/Leucyl_tRNA_Synth"/>
</dbReference>
<evidence type="ECO:0000256" key="7">
    <source>
        <dbReference type="ARBA" id="ARBA00022917"/>
    </source>
</evidence>
<dbReference type="Gene3D" id="1.10.730.10">
    <property type="entry name" value="Isoleucyl-tRNA Synthetase, Domain 1"/>
    <property type="match status" value="1"/>
</dbReference>
<reference evidence="13 14" key="1">
    <citation type="journal article" date="2016" name="Nat. Commun.">
        <title>Thousands of microbial genomes shed light on interconnected biogeochemical processes in an aquifer system.</title>
        <authorList>
            <person name="Anantharaman K."/>
            <person name="Brown C.T."/>
            <person name="Hug L.A."/>
            <person name="Sharon I."/>
            <person name="Castelle C.J."/>
            <person name="Probst A.J."/>
            <person name="Thomas B.C."/>
            <person name="Singh A."/>
            <person name="Wilkins M.J."/>
            <person name="Karaoz U."/>
            <person name="Brodie E.L."/>
            <person name="Williams K.H."/>
            <person name="Hubbard S.S."/>
            <person name="Banfield J.F."/>
        </authorList>
    </citation>
    <scope>NUCLEOTIDE SEQUENCE [LARGE SCALE GENOMIC DNA]</scope>
</reference>
<comment type="function">
    <text evidence="1">Is required not only for elongation of protein synthesis but also for the initiation of all mRNA translation through initiator tRNA(fMet) aminoacylation.</text>
</comment>
<evidence type="ECO:0000256" key="4">
    <source>
        <dbReference type="ARBA" id="ARBA00022598"/>
    </source>
</evidence>
<protein>
    <recommendedName>
        <fullName evidence="3">Methionine--tRNA ligase</fullName>
        <ecNumber evidence="2">6.1.1.10</ecNumber>
    </recommendedName>
    <alternativeName>
        <fullName evidence="9">Methionyl-tRNA synthetase</fullName>
    </alternativeName>
</protein>
<evidence type="ECO:0000256" key="5">
    <source>
        <dbReference type="ARBA" id="ARBA00022741"/>
    </source>
</evidence>
<dbReference type="Gene3D" id="3.40.50.620">
    <property type="entry name" value="HUPs"/>
    <property type="match status" value="1"/>
</dbReference>
<evidence type="ECO:0000313" key="14">
    <source>
        <dbReference type="Proteomes" id="UP000178385"/>
    </source>
</evidence>
<evidence type="ECO:0000256" key="10">
    <source>
        <dbReference type="ARBA" id="ARBA00047364"/>
    </source>
</evidence>
<dbReference type="EMBL" id="MHIG01000020">
    <property type="protein sequence ID" value="OGY46909.1"/>
    <property type="molecule type" value="Genomic_DNA"/>
</dbReference>
<keyword evidence="6 11" id="KW-0067">ATP-binding</keyword>